<organism evidence="1 2">
    <name type="scientific">Mythimna loreyi</name>
    <dbReference type="NCBI Taxonomy" id="667449"/>
    <lineage>
        <taxon>Eukaryota</taxon>
        <taxon>Metazoa</taxon>
        <taxon>Ecdysozoa</taxon>
        <taxon>Arthropoda</taxon>
        <taxon>Hexapoda</taxon>
        <taxon>Insecta</taxon>
        <taxon>Pterygota</taxon>
        <taxon>Neoptera</taxon>
        <taxon>Endopterygota</taxon>
        <taxon>Lepidoptera</taxon>
        <taxon>Glossata</taxon>
        <taxon>Ditrysia</taxon>
        <taxon>Noctuoidea</taxon>
        <taxon>Noctuidae</taxon>
        <taxon>Noctuinae</taxon>
        <taxon>Hadenini</taxon>
        <taxon>Mythimna</taxon>
    </lineage>
</organism>
<sequence length="112" mass="12266">MNKANKGRRLRGRLDALHPDVSAVVRAAQERQVAAAGGTPQALAPADVVMTRDYTARGDKWRSGKIVEQTGPVSYKVDVGRGDGWRRHVDQIMPVQNKNRHSLSRTSIVPGV</sequence>
<evidence type="ECO:0000313" key="2">
    <source>
        <dbReference type="Proteomes" id="UP001231649"/>
    </source>
</evidence>
<proteinExistence type="predicted"/>
<dbReference type="Proteomes" id="UP001231649">
    <property type="component" value="Chromosome 32"/>
</dbReference>
<dbReference type="EMBL" id="CM056808">
    <property type="protein sequence ID" value="KAJ8704293.1"/>
    <property type="molecule type" value="Genomic_DNA"/>
</dbReference>
<evidence type="ECO:0000313" key="1">
    <source>
        <dbReference type="EMBL" id="KAJ8704293.1"/>
    </source>
</evidence>
<gene>
    <name evidence="1" type="ORF">PYW08_013017</name>
</gene>
<protein>
    <submittedName>
        <fullName evidence="1">Uncharacterized protein</fullName>
    </submittedName>
</protein>
<name>A0ACC2PZN5_9NEOP</name>
<accession>A0ACC2PZN5</accession>
<keyword evidence="2" id="KW-1185">Reference proteome</keyword>
<comment type="caution">
    <text evidence="1">The sequence shown here is derived from an EMBL/GenBank/DDBJ whole genome shotgun (WGS) entry which is preliminary data.</text>
</comment>
<reference evidence="1" key="1">
    <citation type="submission" date="2023-03" db="EMBL/GenBank/DDBJ databases">
        <title>Chromosome-level genomes of two armyworms, Mythimna separata and Mythimna loreyi, provide insights into the biosynthesis and reception of sex pheromones.</title>
        <authorList>
            <person name="Zhao H."/>
        </authorList>
    </citation>
    <scope>NUCLEOTIDE SEQUENCE</scope>
    <source>
        <strain evidence="1">BeijingLab</strain>
    </source>
</reference>